<dbReference type="OrthoDB" id="9770238at2"/>
<dbReference type="InterPro" id="IPR036388">
    <property type="entry name" value="WH-like_DNA-bd_sf"/>
</dbReference>
<dbReference type="Gene3D" id="1.10.10.10">
    <property type="entry name" value="Winged helix-like DNA-binding domain superfamily/Winged helix DNA-binding domain"/>
    <property type="match status" value="1"/>
</dbReference>
<evidence type="ECO:0000313" key="6">
    <source>
        <dbReference type="Proteomes" id="UP000219356"/>
    </source>
</evidence>
<feature type="compositionally biased region" description="Low complexity" evidence="2">
    <location>
        <begin position="209"/>
        <end position="223"/>
    </location>
</feature>
<proteinExistence type="inferred from homology"/>
<feature type="region of interest" description="Disordered" evidence="2">
    <location>
        <begin position="197"/>
        <end position="223"/>
    </location>
</feature>
<dbReference type="STRING" id="586416.GZ22_08260"/>
<dbReference type="InterPro" id="IPR053162">
    <property type="entry name" value="DnaD"/>
</dbReference>
<evidence type="ECO:0000256" key="1">
    <source>
        <dbReference type="ARBA" id="ARBA00093462"/>
    </source>
</evidence>
<dbReference type="EMBL" id="OBEK01000002">
    <property type="protein sequence ID" value="SNZ10317.1"/>
    <property type="molecule type" value="Genomic_DNA"/>
</dbReference>
<sequence length="237" mass="27375">MNTNNLNYQQILGNPISFPGILMERYTALGLNETEMMVILHICSFQQQGTMFPTTDELAARVTLSERDVALILRKLVQRNMIQIDDVQDSAVRSQAYSLNGLWNLVFQETVYPAPEKNTDKEEEAAIFILFEQEFGRPLSPFEIETVTLWLDEDMQPPSLIKAALREAVLMSKLNFRYIDRILREWKRKGVRSVEQARKESKSFHENQRPAAAAVQAEQQTAPARDVSVYYNWLEED</sequence>
<dbReference type="NCBIfam" id="TIGR01446">
    <property type="entry name" value="DnaD_dom"/>
    <property type="match status" value="1"/>
</dbReference>
<name>A0A285NMX2_9BACI</name>
<evidence type="ECO:0000256" key="2">
    <source>
        <dbReference type="SAM" id="MobiDB-lite"/>
    </source>
</evidence>
<organism evidence="5 6">
    <name type="scientific">Terribacillus aidingensis</name>
    <dbReference type="NCBI Taxonomy" id="586416"/>
    <lineage>
        <taxon>Bacteria</taxon>
        <taxon>Bacillati</taxon>
        <taxon>Bacillota</taxon>
        <taxon>Bacilli</taxon>
        <taxon>Bacillales</taxon>
        <taxon>Bacillaceae</taxon>
        <taxon>Terribacillus</taxon>
    </lineage>
</organism>
<accession>A0A285NMX2</accession>
<dbReference type="InterPro" id="IPR034829">
    <property type="entry name" value="DnaD-like_sf"/>
</dbReference>
<reference evidence="6" key="1">
    <citation type="submission" date="2017-09" db="EMBL/GenBank/DDBJ databases">
        <authorList>
            <person name="Varghese N."/>
            <person name="Submissions S."/>
        </authorList>
    </citation>
    <scope>NUCLEOTIDE SEQUENCE [LARGE SCALE GENOMIC DNA]</scope>
    <source>
        <strain evidence="6">CGMCC 1.8913</strain>
    </source>
</reference>
<dbReference type="Pfam" id="PF21984">
    <property type="entry name" value="DnaD_N"/>
    <property type="match status" value="1"/>
</dbReference>
<dbReference type="Proteomes" id="UP000219356">
    <property type="component" value="Unassembled WGS sequence"/>
</dbReference>
<dbReference type="Gene3D" id="1.10.10.630">
    <property type="entry name" value="DnaD domain-like"/>
    <property type="match status" value="1"/>
</dbReference>
<dbReference type="PANTHER" id="PTHR37293:SF6">
    <property type="entry name" value="DNA REPLICATION PROTEIN DNAD"/>
    <property type="match status" value="1"/>
</dbReference>
<evidence type="ECO:0000259" key="4">
    <source>
        <dbReference type="Pfam" id="PF21984"/>
    </source>
</evidence>
<feature type="domain" description="DnaB/C C-terminal" evidence="3">
    <location>
        <begin position="130"/>
        <end position="200"/>
    </location>
</feature>
<comment type="similarity">
    <text evidence="1">Belongs to the DnaB/DnaD family.</text>
</comment>
<feature type="domain" description="DnaD N-terminal" evidence="4">
    <location>
        <begin position="19"/>
        <end position="109"/>
    </location>
</feature>
<dbReference type="Pfam" id="PF07261">
    <property type="entry name" value="DnaB_2"/>
    <property type="match status" value="1"/>
</dbReference>
<evidence type="ECO:0000313" key="5">
    <source>
        <dbReference type="EMBL" id="SNZ10317.1"/>
    </source>
</evidence>
<protein>
    <submittedName>
        <fullName evidence="5">DNA replication protein DnaD</fullName>
    </submittedName>
</protein>
<dbReference type="InterPro" id="IPR053843">
    <property type="entry name" value="DnaD_N"/>
</dbReference>
<keyword evidence="6" id="KW-1185">Reference proteome</keyword>
<dbReference type="RefSeq" id="WP_097041093.1">
    <property type="nucleotide sequence ID" value="NZ_OBEK01000002.1"/>
</dbReference>
<evidence type="ECO:0000259" key="3">
    <source>
        <dbReference type="Pfam" id="PF07261"/>
    </source>
</evidence>
<dbReference type="InterPro" id="IPR006343">
    <property type="entry name" value="DnaB/C_C"/>
</dbReference>
<gene>
    <name evidence="5" type="ORF">SAMN05421503_1677</name>
</gene>
<dbReference type="PANTHER" id="PTHR37293">
    <property type="entry name" value="PHAGE REPLICATION PROTEIN-RELATED"/>
    <property type="match status" value="1"/>
</dbReference>
<feature type="compositionally biased region" description="Basic and acidic residues" evidence="2">
    <location>
        <begin position="197"/>
        <end position="208"/>
    </location>
</feature>
<dbReference type="AlphaFoldDB" id="A0A285NMX2"/>
<dbReference type="SUPFAM" id="SSF158499">
    <property type="entry name" value="DnaD domain-like"/>
    <property type="match status" value="1"/>
</dbReference>